<proteinExistence type="evidence at transcript level"/>
<evidence type="ECO:0000313" key="2">
    <source>
        <dbReference type="EMBL" id="JAA65312.1"/>
    </source>
</evidence>
<keyword evidence="1" id="KW-0732">Signal</keyword>
<feature type="chain" id="PRO_5005515565" evidence="1">
    <location>
        <begin position="19"/>
        <end position="101"/>
    </location>
</feature>
<organism evidence="2">
    <name type="scientific">Ixodes ricinus</name>
    <name type="common">Common tick</name>
    <name type="synonym">Acarus ricinus</name>
    <dbReference type="NCBI Taxonomy" id="34613"/>
    <lineage>
        <taxon>Eukaryota</taxon>
        <taxon>Metazoa</taxon>
        <taxon>Ecdysozoa</taxon>
        <taxon>Arthropoda</taxon>
        <taxon>Chelicerata</taxon>
        <taxon>Arachnida</taxon>
        <taxon>Acari</taxon>
        <taxon>Parasitiformes</taxon>
        <taxon>Ixodida</taxon>
        <taxon>Ixodoidea</taxon>
        <taxon>Ixodidae</taxon>
        <taxon>Ixodinae</taxon>
        <taxon>Ixodes</taxon>
    </lineage>
</organism>
<protein>
    <submittedName>
        <fullName evidence="2">Putative ixodes 10 kDa peptide protein</fullName>
    </submittedName>
</protein>
<sequence length="101" mass="11272">MQLVVFTVVLILPSFLSGESYRTIDEISNPCEGYLLEGGHLSCSMKDSTYVGYNLKKCTVICANGEGQKLPEGICGKDELECTSDREKELEAWYLKVQKKV</sequence>
<dbReference type="EMBL" id="GADI01008496">
    <property type="protein sequence ID" value="JAA65312.1"/>
    <property type="molecule type" value="mRNA"/>
</dbReference>
<name>A0A0K8R2P5_IXORI</name>
<feature type="signal peptide" evidence="1">
    <location>
        <begin position="1"/>
        <end position="18"/>
    </location>
</feature>
<reference evidence="2" key="1">
    <citation type="submission" date="2012-12" db="EMBL/GenBank/DDBJ databases">
        <title>Identification and characterization of a phenylalanine ammonia-lyase gene family in Isatis indigotica Fort.</title>
        <authorList>
            <person name="Liu Q."/>
            <person name="Chen J."/>
            <person name="Zhou X."/>
            <person name="Di P."/>
            <person name="Xiao Y."/>
            <person name="Xuan H."/>
            <person name="Zhang L."/>
            <person name="Chen W."/>
        </authorList>
    </citation>
    <scope>NUCLEOTIDE SEQUENCE</scope>
    <source>
        <tissue evidence="2">Salivary gland</tissue>
    </source>
</reference>
<evidence type="ECO:0000256" key="1">
    <source>
        <dbReference type="SAM" id="SignalP"/>
    </source>
</evidence>
<dbReference type="AlphaFoldDB" id="A0A0K8R2P5"/>
<accession>A0A0K8R2P5</accession>